<gene>
    <name evidence="1" type="ORF">ASPBRDRAFT_123273</name>
</gene>
<dbReference type="VEuPathDB" id="FungiDB:ASPBRDRAFT_123273"/>
<dbReference type="RefSeq" id="XP_067479746.1">
    <property type="nucleotide sequence ID" value="XM_067617583.1"/>
</dbReference>
<reference evidence="2" key="1">
    <citation type="journal article" date="2017" name="Genome Biol.">
        <title>Comparative genomics reveals high biological diversity and specific adaptations in the industrially and medically important fungal genus Aspergillus.</title>
        <authorList>
            <person name="de Vries R.P."/>
            <person name="Riley R."/>
            <person name="Wiebenga A."/>
            <person name="Aguilar-Osorio G."/>
            <person name="Amillis S."/>
            <person name="Uchima C.A."/>
            <person name="Anderluh G."/>
            <person name="Asadollahi M."/>
            <person name="Askin M."/>
            <person name="Barry K."/>
            <person name="Battaglia E."/>
            <person name="Bayram O."/>
            <person name="Benocci T."/>
            <person name="Braus-Stromeyer S.A."/>
            <person name="Caldana C."/>
            <person name="Canovas D."/>
            <person name="Cerqueira G.C."/>
            <person name="Chen F."/>
            <person name="Chen W."/>
            <person name="Choi C."/>
            <person name="Clum A."/>
            <person name="Dos Santos R.A."/>
            <person name="Damasio A.R."/>
            <person name="Diallinas G."/>
            <person name="Emri T."/>
            <person name="Fekete E."/>
            <person name="Flipphi M."/>
            <person name="Freyberg S."/>
            <person name="Gallo A."/>
            <person name="Gournas C."/>
            <person name="Habgood R."/>
            <person name="Hainaut M."/>
            <person name="Harispe M.L."/>
            <person name="Henrissat B."/>
            <person name="Hilden K.S."/>
            <person name="Hope R."/>
            <person name="Hossain A."/>
            <person name="Karabika E."/>
            <person name="Karaffa L."/>
            <person name="Karanyi Z."/>
            <person name="Krasevec N."/>
            <person name="Kuo A."/>
            <person name="Kusch H."/>
            <person name="LaButti K."/>
            <person name="Lagendijk E.L."/>
            <person name="Lapidus A."/>
            <person name="Levasseur A."/>
            <person name="Lindquist E."/>
            <person name="Lipzen A."/>
            <person name="Logrieco A.F."/>
            <person name="MacCabe A."/>
            <person name="Maekelae M.R."/>
            <person name="Malavazi I."/>
            <person name="Melin P."/>
            <person name="Meyer V."/>
            <person name="Mielnichuk N."/>
            <person name="Miskei M."/>
            <person name="Molnar A.P."/>
            <person name="Mule G."/>
            <person name="Ngan C.Y."/>
            <person name="Orejas M."/>
            <person name="Orosz E."/>
            <person name="Ouedraogo J.P."/>
            <person name="Overkamp K.M."/>
            <person name="Park H.-S."/>
            <person name="Perrone G."/>
            <person name="Piumi F."/>
            <person name="Punt P.J."/>
            <person name="Ram A.F."/>
            <person name="Ramon A."/>
            <person name="Rauscher S."/>
            <person name="Record E."/>
            <person name="Riano-Pachon D.M."/>
            <person name="Robert V."/>
            <person name="Roehrig J."/>
            <person name="Ruller R."/>
            <person name="Salamov A."/>
            <person name="Salih N.S."/>
            <person name="Samson R.A."/>
            <person name="Sandor E."/>
            <person name="Sanguinetti M."/>
            <person name="Schuetze T."/>
            <person name="Sepcic K."/>
            <person name="Shelest E."/>
            <person name="Sherlock G."/>
            <person name="Sophianopoulou V."/>
            <person name="Squina F.M."/>
            <person name="Sun H."/>
            <person name="Susca A."/>
            <person name="Todd R.B."/>
            <person name="Tsang A."/>
            <person name="Unkles S.E."/>
            <person name="van de Wiele N."/>
            <person name="van Rossen-Uffink D."/>
            <person name="Oliveira J.V."/>
            <person name="Vesth T.C."/>
            <person name="Visser J."/>
            <person name="Yu J.-H."/>
            <person name="Zhou M."/>
            <person name="Andersen M.R."/>
            <person name="Archer D.B."/>
            <person name="Baker S.E."/>
            <person name="Benoit I."/>
            <person name="Brakhage A.A."/>
            <person name="Braus G.H."/>
            <person name="Fischer R."/>
            <person name="Frisvad J.C."/>
            <person name="Goldman G.H."/>
            <person name="Houbraken J."/>
            <person name="Oakley B."/>
            <person name="Pocsi I."/>
            <person name="Scazzocchio C."/>
            <person name="Seiboth B."/>
            <person name="vanKuyk P.A."/>
            <person name="Wortman J."/>
            <person name="Dyer P.S."/>
            <person name="Grigoriev I.V."/>
        </authorList>
    </citation>
    <scope>NUCLEOTIDE SEQUENCE [LARGE SCALE GENOMIC DNA]</scope>
    <source>
        <strain evidence="2">CBS 101740 / IMI 381727 / IBT 21946</strain>
    </source>
</reference>
<accession>A0A1L9ULF6</accession>
<protein>
    <submittedName>
        <fullName evidence="1">Uncharacterized protein</fullName>
    </submittedName>
</protein>
<sequence>MILAKKLQSAMQQNLRNTWQELSAVMPIPCCKQQKYGRSEHTLLPGSGGSPLAPCYLFTVPISLPKLFAGSILLAPTMMGRVASVMYVIKMSDGSIRATWVVYNSAKLVWQRSSRVSNRRACLRHDTRFPNRGRSWRCDRMICHCLSSWFRLTC</sequence>
<keyword evidence="2" id="KW-1185">Reference proteome</keyword>
<dbReference type="GeneID" id="93570071"/>
<dbReference type="AlphaFoldDB" id="A0A1L9ULF6"/>
<organism evidence="1 2">
    <name type="scientific">Aspergillus brasiliensis (strain CBS 101740 / IMI 381727 / IBT 21946)</name>
    <dbReference type="NCBI Taxonomy" id="767769"/>
    <lineage>
        <taxon>Eukaryota</taxon>
        <taxon>Fungi</taxon>
        <taxon>Dikarya</taxon>
        <taxon>Ascomycota</taxon>
        <taxon>Pezizomycotina</taxon>
        <taxon>Eurotiomycetes</taxon>
        <taxon>Eurotiomycetidae</taxon>
        <taxon>Eurotiales</taxon>
        <taxon>Aspergillaceae</taxon>
        <taxon>Aspergillus</taxon>
        <taxon>Aspergillus subgen. Circumdati</taxon>
    </lineage>
</organism>
<name>A0A1L9ULF6_ASPBC</name>
<evidence type="ECO:0000313" key="2">
    <source>
        <dbReference type="Proteomes" id="UP000184499"/>
    </source>
</evidence>
<dbReference type="EMBL" id="KV878683">
    <property type="protein sequence ID" value="OJJ72498.1"/>
    <property type="molecule type" value="Genomic_DNA"/>
</dbReference>
<proteinExistence type="predicted"/>
<dbReference type="Proteomes" id="UP000184499">
    <property type="component" value="Unassembled WGS sequence"/>
</dbReference>
<evidence type="ECO:0000313" key="1">
    <source>
        <dbReference type="EMBL" id="OJJ72498.1"/>
    </source>
</evidence>